<dbReference type="GO" id="GO:0031123">
    <property type="term" value="P:RNA 3'-end processing"/>
    <property type="evidence" value="ECO:0007669"/>
    <property type="project" value="InterPro"/>
</dbReference>
<feature type="binding site" evidence="12">
    <location>
        <begin position="238"/>
        <end position="239"/>
    </location>
    <ligand>
        <name>ATP</name>
        <dbReference type="ChEBI" id="CHEBI:30616"/>
    </ligand>
</feature>
<dbReference type="SUPFAM" id="SSF55003">
    <property type="entry name" value="PAP/Archaeal CCA-adding enzyme, C-terminal domain"/>
    <property type="match status" value="1"/>
</dbReference>
<evidence type="ECO:0000259" key="16">
    <source>
        <dbReference type="Pfam" id="PF04928"/>
    </source>
</evidence>
<comment type="similarity">
    <text evidence="3 11">Belongs to the poly(A) polymerase family.</text>
</comment>
<dbReference type="Pfam" id="PF04926">
    <property type="entry name" value="PAP_RNA-bind"/>
    <property type="match status" value="1"/>
</dbReference>
<feature type="binding site" evidence="13">
    <location>
        <position position="103"/>
    </location>
    <ligand>
        <name>Mg(2+)</name>
        <dbReference type="ChEBI" id="CHEBI:18420"/>
        <label>2</label>
        <note>catalytic</note>
    </ligand>
</feature>
<feature type="binding site" evidence="13">
    <location>
        <position position="101"/>
    </location>
    <ligand>
        <name>Mg(2+)</name>
        <dbReference type="ChEBI" id="CHEBI:18420"/>
        <label>2</label>
        <note>catalytic</note>
    </ligand>
</feature>
<dbReference type="Gene3D" id="3.30.460.10">
    <property type="entry name" value="Beta Polymerase, domain 2"/>
    <property type="match status" value="1"/>
</dbReference>
<evidence type="ECO:0000256" key="10">
    <source>
        <dbReference type="ARBA" id="ARBA00023242"/>
    </source>
</evidence>
<dbReference type="FunFam" id="3.30.460.10:FF:000002">
    <property type="entry name" value="Poly(A) polymerase alpha, putative"/>
    <property type="match status" value="1"/>
</dbReference>
<comment type="catalytic activity">
    <reaction evidence="11">
        <text>RNA(n) + ATP = RNA(n)-3'-adenine ribonucleotide + diphosphate</text>
        <dbReference type="Rhea" id="RHEA:11332"/>
        <dbReference type="Rhea" id="RHEA-COMP:14527"/>
        <dbReference type="Rhea" id="RHEA-COMP:17347"/>
        <dbReference type="ChEBI" id="CHEBI:30616"/>
        <dbReference type="ChEBI" id="CHEBI:33019"/>
        <dbReference type="ChEBI" id="CHEBI:140395"/>
        <dbReference type="ChEBI" id="CHEBI:173115"/>
        <dbReference type="EC" id="2.7.7.19"/>
    </reaction>
</comment>
<evidence type="ECO:0000256" key="1">
    <source>
        <dbReference type="ARBA" id="ARBA00001936"/>
    </source>
</evidence>
<sequence>MEGQKHQWGVTKPILEAQPTEADLKLNDQLIEALKRENNFETPEGTDVRQRVLDHLQKVVEEFIRRAGKAKGLPASTVDSSGGKIFWFGSYALGVYGPSSDIDTLIVAPKHIYLDDFFEHFPPTFREMSNESDITEFVPVKDTFVPIIKMEYRGVSIDLLFASLPSKSSIPKDFDLTEKGILRGLDDTAMRSVNGTRVCAELLQAVPQVKSFRHALRAVKLWSNQRGIYGAVFGFPGGVAWAIMVARICQLYPFACGATILSKFFGLMLKWNWPAPIILKSIEEGTMNLRVWNPAIYPQDRAHLMPIITPAFPSMCATHTIMHSTKGIMMDEFARADAILGSIITGKKTWADLFERHSFFTKDHKYYLSVIAASRTKEAHDLFAGLVQSKTRLLVKGIDDGDAGVDRARPYPKGVDRVHICDTEDQIERIIQGNMEFQVPEGQSVDDLVKGADERHIIYTTTFYIGLTLPEGGTRSLDISFPVSEFKRFITMSDTYNEDVMSVRVVHTRNHQLPDDLFKPGEKKPEKEKKRKKASGKPKRSFAETGLDDSQIASAKRRESENVNGLPTPTPV</sequence>
<feature type="compositionally biased region" description="Basic residues" evidence="14">
    <location>
        <begin position="529"/>
        <end position="540"/>
    </location>
</feature>
<feature type="domain" description="Poly(A) polymerase central" evidence="16">
    <location>
        <begin position="211"/>
        <end position="356"/>
    </location>
</feature>
<evidence type="ECO:0000256" key="11">
    <source>
        <dbReference type="PIRNR" id="PIRNR018425"/>
    </source>
</evidence>
<dbReference type="PIRSF" id="PIRSF018425">
    <property type="entry name" value="PolyA_polymerase"/>
    <property type="match status" value="1"/>
</dbReference>
<gene>
    <name evidence="18" type="ORF">BU24DRAFT_54501</name>
</gene>
<dbReference type="EC" id="2.7.7.19" evidence="11"/>
<dbReference type="GO" id="GO:0003723">
    <property type="term" value="F:RNA binding"/>
    <property type="evidence" value="ECO:0007669"/>
    <property type="project" value="UniProtKB-UniRule"/>
</dbReference>
<name>A0A6A5XE45_9PLEO</name>
<dbReference type="Proteomes" id="UP000799778">
    <property type="component" value="Unassembled WGS sequence"/>
</dbReference>
<evidence type="ECO:0000313" key="19">
    <source>
        <dbReference type="Proteomes" id="UP000799778"/>
    </source>
</evidence>
<dbReference type="GO" id="GO:1990817">
    <property type="term" value="F:poly(A) RNA polymerase activity"/>
    <property type="evidence" value="ECO:0007669"/>
    <property type="project" value="UniProtKB-UniRule"/>
</dbReference>
<dbReference type="GO" id="GO:0046872">
    <property type="term" value="F:metal ion binding"/>
    <property type="evidence" value="ECO:0007669"/>
    <property type="project" value="UniProtKB-KW"/>
</dbReference>
<comment type="subcellular location">
    <subcellularLocation>
        <location evidence="2 11">Nucleus</location>
    </subcellularLocation>
</comment>
<dbReference type="InterPro" id="IPR048840">
    <property type="entry name" value="PolA_pol_NTPase"/>
</dbReference>
<evidence type="ECO:0000256" key="12">
    <source>
        <dbReference type="PIRSR" id="PIRSR018425-1"/>
    </source>
</evidence>
<dbReference type="Pfam" id="PF20750">
    <property type="entry name" value="PAP_NTPase"/>
    <property type="match status" value="1"/>
</dbReference>
<feature type="domain" description="Poly(A) polymerase nucleotidyltransferase" evidence="17">
    <location>
        <begin position="9"/>
        <end position="206"/>
    </location>
</feature>
<feature type="binding site" evidence="13">
    <location>
        <position position="101"/>
    </location>
    <ligand>
        <name>Mg(2+)</name>
        <dbReference type="ChEBI" id="CHEBI:18420"/>
        <label>1</label>
        <note>catalytic</note>
    </ligand>
</feature>
<dbReference type="SUPFAM" id="SSF81631">
    <property type="entry name" value="PAP/OAS1 substrate-binding domain"/>
    <property type="match status" value="1"/>
</dbReference>
<comment type="cofactor">
    <cofactor evidence="1">
        <name>Mn(2+)</name>
        <dbReference type="ChEBI" id="CHEBI:29035"/>
    </cofactor>
</comment>
<dbReference type="PANTHER" id="PTHR10682:SF10">
    <property type="entry name" value="POLYNUCLEOTIDE ADENYLYLTRANSFERASE"/>
    <property type="match status" value="1"/>
</dbReference>
<comment type="cofactor">
    <cofactor evidence="13">
        <name>Mg(2+)</name>
        <dbReference type="ChEBI" id="CHEBI:18420"/>
    </cofactor>
    <text evidence="13">Binds 2 magnesium ions. Also active with manganese.</text>
</comment>
<dbReference type="EMBL" id="ML978075">
    <property type="protein sequence ID" value="KAF2011170.1"/>
    <property type="molecule type" value="Genomic_DNA"/>
</dbReference>
<keyword evidence="5 11" id="KW-0808">Transferase</keyword>
<evidence type="ECO:0000256" key="14">
    <source>
        <dbReference type="SAM" id="MobiDB-lite"/>
    </source>
</evidence>
<evidence type="ECO:0000256" key="5">
    <source>
        <dbReference type="ARBA" id="ARBA00022679"/>
    </source>
</evidence>
<dbReference type="InterPro" id="IPR043519">
    <property type="entry name" value="NT_sf"/>
</dbReference>
<keyword evidence="6 13" id="KW-0479">Metal-binding</keyword>
<dbReference type="InterPro" id="IPR011068">
    <property type="entry name" value="NuclTrfase_I-like_C"/>
</dbReference>
<evidence type="ECO:0000259" key="17">
    <source>
        <dbReference type="Pfam" id="PF20750"/>
    </source>
</evidence>
<dbReference type="InterPro" id="IPR007010">
    <property type="entry name" value="PolA_pol_RNA-bd_dom"/>
</dbReference>
<dbReference type="Gene3D" id="3.30.70.590">
    <property type="entry name" value="Poly(A) polymerase predicted RNA binding domain"/>
    <property type="match status" value="1"/>
</dbReference>
<evidence type="ECO:0000256" key="3">
    <source>
        <dbReference type="ARBA" id="ARBA00010912"/>
    </source>
</evidence>
<keyword evidence="9 13" id="KW-0460">Magnesium</keyword>
<keyword evidence="4 11" id="KW-0507">mRNA processing</keyword>
<feature type="domain" description="Poly(A) polymerase RNA-binding" evidence="15">
    <location>
        <begin position="358"/>
        <end position="527"/>
    </location>
</feature>
<dbReference type="OrthoDB" id="412748at2759"/>
<feature type="binding site" evidence="12">
    <location>
        <begin position="88"/>
        <end position="90"/>
    </location>
    <ligand>
        <name>ATP</name>
        <dbReference type="ChEBI" id="CHEBI:30616"/>
    </ligand>
</feature>
<feature type="binding site" evidence="13">
    <location>
        <position position="158"/>
    </location>
    <ligand>
        <name>Mg(2+)</name>
        <dbReference type="ChEBI" id="CHEBI:18420"/>
        <label>2</label>
        <note>catalytic</note>
    </ligand>
</feature>
<dbReference type="FunFam" id="1.10.1410.10:FF:000001">
    <property type="entry name" value="Putative poly(A) polymerase gamma"/>
    <property type="match status" value="1"/>
</dbReference>
<dbReference type="RefSeq" id="XP_033379509.1">
    <property type="nucleotide sequence ID" value="XM_033534373.1"/>
</dbReference>
<dbReference type="GO" id="GO:0006397">
    <property type="term" value="P:mRNA processing"/>
    <property type="evidence" value="ECO:0007669"/>
    <property type="project" value="UniProtKB-KW"/>
</dbReference>
<dbReference type="InterPro" id="IPR014492">
    <property type="entry name" value="PolyA_polymerase"/>
</dbReference>
<dbReference type="Gene3D" id="1.10.1410.10">
    <property type="match status" value="1"/>
</dbReference>
<dbReference type="CDD" id="cd05402">
    <property type="entry name" value="NT_PAP_TUTase"/>
    <property type="match status" value="1"/>
</dbReference>
<dbReference type="GO" id="GO:0005524">
    <property type="term" value="F:ATP binding"/>
    <property type="evidence" value="ECO:0007669"/>
    <property type="project" value="UniProtKB-UniRule"/>
</dbReference>
<feature type="binding site" evidence="12">
    <location>
        <position position="229"/>
    </location>
    <ligand>
        <name>ATP</name>
        <dbReference type="ChEBI" id="CHEBI:30616"/>
    </ligand>
</feature>
<feature type="compositionally biased region" description="Polar residues" evidence="14">
    <location>
        <begin position="562"/>
        <end position="572"/>
    </location>
</feature>
<evidence type="ECO:0000256" key="7">
    <source>
        <dbReference type="ARBA" id="ARBA00022741"/>
    </source>
</evidence>
<keyword evidence="10 11" id="KW-0539">Nucleus</keyword>
<evidence type="ECO:0000256" key="13">
    <source>
        <dbReference type="PIRSR" id="PIRSR018425-2"/>
    </source>
</evidence>
<organism evidence="18 19">
    <name type="scientific">Aaosphaeria arxii CBS 175.79</name>
    <dbReference type="NCBI Taxonomy" id="1450172"/>
    <lineage>
        <taxon>Eukaryota</taxon>
        <taxon>Fungi</taxon>
        <taxon>Dikarya</taxon>
        <taxon>Ascomycota</taxon>
        <taxon>Pezizomycotina</taxon>
        <taxon>Dothideomycetes</taxon>
        <taxon>Pleosporomycetidae</taxon>
        <taxon>Pleosporales</taxon>
        <taxon>Pleosporales incertae sedis</taxon>
        <taxon>Aaosphaeria</taxon>
    </lineage>
</organism>
<evidence type="ECO:0000256" key="6">
    <source>
        <dbReference type="ARBA" id="ARBA00022723"/>
    </source>
</evidence>
<dbReference type="GO" id="GO:0005634">
    <property type="term" value="C:nucleus"/>
    <property type="evidence" value="ECO:0007669"/>
    <property type="project" value="UniProtKB-SubCell"/>
</dbReference>
<dbReference type="Pfam" id="PF04928">
    <property type="entry name" value="PAP_central"/>
    <property type="match status" value="1"/>
</dbReference>
<evidence type="ECO:0000313" key="18">
    <source>
        <dbReference type="EMBL" id="KAF2011170.1"/>
    </source>
</evidence>
<keyword evidence="8 11" id="KW-0067">ATP-binding</keyword>
<evidence type="ECO:0000259" key="15">
    <source>
        <dbReference type="Pfam" id="PF04926"/>
    </source>
</evidence>
<evidence type="ECO:0000256" key="4">
    <source>
        <dbReference type="ARBA" id="ARBA00022664"/>
    </source>
</evidence>
<dbReference type="PANTHER" id="PTHR10682">
    <property type="entry name" value="POLY A POLYMERASE"/>
    <property type="match status" value="1"/>
</dbReference>
<reference evidence="18" key="1">
    <citation type="journal article" date="2020" name="Stud. Mycol.">
        <title>101 Dothideomycetes genomes: a test case for predicting lifestyles and emergence of pathogens.</title>
        <authorList>
            <person name="Haridas S."/>
            <person name="Albert R."/>
            <person name="Binder M."/>
            <person name="Bloem J."/>
            <person name="Labutti K."/>
            <person name="Salamov A."/>
            <person name="Andreopoulos B."/>
            <person name="Baker S."/>
            <person name="Barry K."/>
            <person name="Bills G."/>
            <person name="Bluhm B."/>
            <person name="Cannon C."/>
            <person name="Castanera R."/>
            <person name="Culley D."/>
            <person name="Daum C."/>
            <person name="Ezra D."/>
            <person name="Gonzalez J."/>
            <person name="Henrissat B."/>
            <person name="Kuo A."/>
            <person name="Liang C."/>
            <person name="Lipzen A."/>
            <person name="Lutzoni F."/>
            <person name="Magnuson J."/>
            <person name="Mondo S."/>
            <person name="Nolan M."/>
            <person name="Ohm R."/>
            <person name="Pangilinan J."/>
            <person name="Park H.-J."/>
            <person name="Ramirez L."/>
            <person name="Alfaro M."/>
            <person name="Sun H."/>
            <person name="Tritt A."/>
            <person name="Yoshinaga Y."/>
            <person name="Zwiers L.-H."/>
            <person name="Turgeon B."/>
            <person name="Goodwin S."/>
            <person name="Spatafora J."/>
            <person name="Crous P."/>
            <person name="Grigoriev I."/>
        </authorList>
    </citation>
    <scope>NUCLEOTIDE SEQUENCE</scope>
    <source>
        <strain evidence="18">CBS 175.79</strain>
    </source>
</reference>
<evidence type="ECO:0000256" key="8">
    <source>
        <dbReference type="ARBA" id="ARBA00022840"/>
    </source>
</evidence>
<dbReference type="AlphaFoldDB" id="A0A6A5XE45"/>
<evidence type="ECO:0000256" key="2">
    <source>
        <dbReference type="ARBA" id="ARBA00004123"/>
    </source>
</evidence>
<feature type="region of interest" description="Disordered" evidence="14">
    <location>
        <begin position="512"/>
        <end position="572"/>
    </location>
</feature>
<accession>A0A6A5XE45</accession>
<feature type="compositionally biased region" description="Basic and acidic residues" evidence="14">
    <location>
        <begin position="512"/>
        <end position="528"/>
    </location>
</feature>
<keyword evidence="7 11" id="KW-0547">Nucleotide-binding</keyword>
<comment type="function">
    <text evidence="11">Polymerase that creates the 3'-poly(A) tail of mRNA's.</text>
</comment>
<proteinExistence type="inferred from homology"/>
<dbReference type="InterPro" id="IPR007012">
    <property type="entry name" value="PolA_pol_cen_dom"/>
</dbReference>
<keyword evidence="19" id="KW-1185">Reference proteome</keyword>
<protein>
    <recommendedName>
        <fullName evidence="11">Poly(A) polymerase</fullName>
        <ecNumber evidence="11">2.7.7.19</ecNumber>
    </recommendedName>
</protein>
<feature type="binding site" evidence="13">
    <location>
        <position position="103"/>
    </location>
    <ligand>
        <name>Mg(2+)</name>
        <dbReference type="ChEBI" id="CHEBI:18420"/>
        <label>1</label>
        <note>catalytic</note>
    </ligand>
</feature>
<feature type="binding site" evidence="12">
    <location>
        <begin position="101"/>
        <end position="103"/>
    </location>
    <ligand>
        <name>ATP</name>
        <dbReference type="ChEBI" id="CHEBI:30616"/>
    </ligand>
</feature>
<feature type="binding site" evidence="12">
    <location>
        <position position="220"/>
    </location>
    <ligand>
        <name>ATP</name>
        <dbReference type="ChEBI" id="CHEBI:30616"/>
    </ligand>
</feature>
<dbReference type="SUPFAM" id="SSF81301">
    <property type="entry name" value="Nucleotidyltransferase"/>
    <property type="match status" value="1"/>
</dbReference>
<dbReference type="GeneID" id="54291770"/>
<evidence type="ECO:0000256" key="9">
    <source>
        <dbReference type="ARBA" id="ARBA00022842"/>
    </source>
</evidence>
<feature type="binding site" evidence="12">
    <location>
        <position position="158"/>
    </location>
    <ligand>
        <name>ATP</name>
        <dbReference type="ChEBI" id="CHEBI:30616"/>
    </ligand>
</feature>